<evidence type="ECO:0000256" key="1">
    <source>
        <dbReference type="SAM" id="MobiDB-lite"/>
    </source>
</evidence>
<keyword evidence="3" id="KW-1185">Reference proteome</keyword>
<dbReference type="Proteomes" id="UP000593567">
    <property type="component" value="Unassembled WGS sequence"/>
</dbReference>
<name>A0A7J7J043_BUGNE</name>
<sequence>MDDYQSSAMAKQALPSEPVNAVYSGRQSTNRGHHASRSQAFNSHTGPRLGPPLPVDKYSNMFEKVECAIAFGTSIDCVWNIFELGLKKAVELFVPVVLQDLSV</sequence>
<evidence type="ECO:0000313" key="2">
    <source>
        <dbReference type="EMBL" id="KAF6019483.1"/>
    </source>
</evidence>
<protein>
    <submittedName>
        <fullName evidence="2">Uncharacterized protein</fullName>
    </submittedName>
</protein>
<gene>
    <name evidence="2" type="ORF">EB796_022225</name>
</gene>
<evidence type="ECO:0000313" key="3">
    <source>
        <dbReference type="Proteomes" id="UP000593567"/>
    </source>
</evidence>
<reference evidence="2" key="1">
    <citation type="submission" date="2020-06" db="EMBL/GenBank/DDBJ databases">
        <title>Draft genome of Bugula neritina, a colonial animal packing powerful symbionts and potential medicines.</title>
        <authorList>
            <person name="Rayko M."/>
        </authorList>
    </citation>
    <scope>NUCLEOTIDE SEQUENCE [LARGE SCALE GENOMIC DNA]</scope>
    <source>
        <strain evidence="2">Kwan_BN1</strain>
    </source>
</reference>
<proteinExistence type="predicted"/>
<dbReference type="EMBL" id="VXIV02003228">
    <property type="protein sequence ID" value="KAF6019483.1"/>
    <property type="molecule type" value="Genomic_DNA"/>
</dbReference>
<comment type="caution">
    <text evidence="2">The sequence shown here is derived from an EMBL/GenBank/DDBJ whole genome shotgun (WGS) entry which is preliminary data.</text>
</comment>
<dbReference type="AlphaFoldDB" id="A0A7J7J043"/>
<accession>A0A7J7J043</accession>
<feature type="region of interest" description="Disordered" evidence="1">
    <location>
        <begin position="1"/>
        <end position="51"/>
    </location>
</feature>
<organism evidence="2 3">
    <name type="scientific">Bugula neritina</name>
    <name type="common">Brown bryozoan</name>
    <name type="synonym">Sertularia neritina</name>
    <dbReference type="NCBI Taxonomy" id="10212"/>
    <lineage>
        <taxon>Eukaryota</taxon>
        <taxon>Metazoa</taxon>
        <taxon>Spiralia</taxon>
        <taxon>Lophotrochozoa</taxon>
        <taxon>Bryozoa</taxon>
        <taxon>Gymnolaemata</taxon>
        <taxon>Cheilostomatida</taxon>
        <taxon>Flustrina</taxon>
        <taxon>Buguloidea</taxon>
        <taxon>Bugulidae</taxon>
        <taxon>Bugula</taxon>
    </lineage>
</organism>